<sequence length="232" mass="24274">MRRIRPGTAAMGALTCACVVVTGCGTTGTGARKEGPAPSPSLRRPATAPAPAIARDPQALATMVRRDSSVSQGVREDLTPCAGDDYPMATDTGDLTAGDGPDLVVNVTTCGDGLGVAAYVYRMVNGKYQNVFADERPPVYGSVEDGQLQIIHEVYKVDDPVSYPTGQESVLYAWRDGRFVQVARNYADFGAPTPTVRPEPTSTEPAPRPDSDPLDPDLPAVTAAPSAPAAGR</sequence>
<proteinExistence type="predicted"/>
<feature type="compositionally biased region" description="Low complexity" evidence="1">
    <location>
        <begin position="40"/>
        <end position="51"/>
    </location>
</feature>
<accession>A0A9W4DW38</accession>
<dbReference type="PROSITE" id="PS51257">
    <property type="entry name" value="PROKAR_LIPOPROTEIN"/>
    <property type="match status" value="1"/>
</dbReference>
<feature type="compositionally biased region" description="Basic and acidic residues" evidence="1">
    <location>
        <begin position="65"/>
        <end position="78"/>
    </location>
</feature>
<dbReference type="EMBL" id="CAJSLV010000073">
    <property type="protein sequence ID" value="CAG6396539.1"/>
    <property type="molecule type" value="Genomic_DNA"/>
</dbReference>
<comment type="caution">
    <text evidence="2">The sequence shown here is derived from an EMBL/GenBank/DDBJ whole genome shotgun (WGS) entry which is preliminary data.</text>
</comment>
<evidence type="ECO:0000313" key="2">
    <source>
        <dbReference type="EMBL" id="CAG6396539.1"/>
    </source>
</evidence>
<name>A0A9W4DW38_9ACTN</name>
<feature type="region of interest" description="Disordered" evidence="1">
    <location>
        <begin position="189"/>
        <end position="232"/>
    </location>
</feature>
<feature type="region of interest" description="Disordered" evidence="1">
    <location>
        <begin position="29"/>
        <end position="51"/>
    </location>
</feature>
<evidence type="ECO:0000313" key="3">
    <source>
        <dbReference type="Proteomes" id="UP001152519"/>
    </source>
</evidence>
<keyword evidence="2" id="KW-0449">Lipoprotein</keyword>
<reference evidence="2" key="1">
    <citation type="submission" date="2021-05" db="EMBL/GenBank/DDBJ databases">
        <authorList>
            <person name="Arsene-Ploetze F."/>
        </authorList>
    </citation>
    <scope>NUCLEOTIDE SEQUENCE</scope>
    <source>
        <strain evidence="2">DSM 42138</strain>
    </source>
</reference>
<dbReference type="RefSeq" id="WP_251495109.1">
    <property type="nucleotide sequence ID" value="NZ_CAJSLV010000073.1"/>
</dbReference>
<feature type="compositionally biased region" description="Low complexity" evidence="1">
    <location>
        <begin position="217"/>
        <end position="232"/>
    </location>
</feature>
<evidence type="ECO:0000256" key="1">
    <source>
        <dbReference type="SAM" id="MobiDB-lite"/>
    </source>
</evidence>
<dbReference type="AlphaFoldDB" id="A0A9W4DW38"/>
<feature type="region of interest" description="Disordered" evidence="1">
    <location>
        <begin position="65"/>
        <end position="86"/>
    </location>
</feature>
<organism evidence="2 3">
    <name type="scientific">Actinacidiphila cocklensis</name>
    <dbReference type="NCBI Taxonomy" id="887465"/>
    <lineage>
        <taxon>Bacteria</taxon>
        <taxon>Bacillati</taxon>
        <taxon>Actinomycetota</taxon>
        <taxon>Actinomycetes</taxon>
        <taxon>Kitasatosporales</taxon>
        <taxon>Streptomycetaceae</taxon>
        <taxon>Actinacidiphila</taxon>
    </lineage>
</organism>
<gene>
    <name evidence="2" type="ORF">SCOCK_420039</name>
</gene>
<protein>
    <submittedName>
        <fullName evidence="2">Lipoprotein CseA</fullName>
    </submittedName>
</protein>
<dbReference type="Proteomes" id="UP001152519">
    <property type="component" value="Unassembled WGS sequence"/>
</dbReference>
<keyword evidence="3" id="KW-1185">Reference proteome</keyword>